<gene>
    <name evidence="1" type="ordered locus">Kfla_4576</name>
</gene>
<dbReference type="KEGG" id="kfl:Kfla_4576"/>
<organism evidence="1 2">
    <name type="scientific">Kribbella flavida (strain DSM 17836 / JCM 10339 / NBRC 14399)</name>
    <dbReference type="NCBI Taxonomy" id="479435"/>
    <lineage>
        <taxon>Bacteria</taxon>
        <taxon>Bacillati</taxon>
        <taxon>Actinomycetota</taxon>
        <taxon>Actinomycetes</taxon>
        <taxon>Propionibacteriales</taxon>
        <taxon>Kribbellaceae</taxon>
        <taxon>Kribbella</taxon>
    </lineage>
</organism>
<protein>
    <submittedName>
        <fullName evidence="1">Uncharacterized protein</fullName>
    </submittedName>
</protein>
<dbReference type="HOGENOM" id="CLU_1793966_0_0_11"/>
<dbReference type="AlphaFoldDB" id="D2PXY8"/>
<evidence type="ECO:0000313" key="2">
    <source>
        <dbReference type="Proteomes" id="UP000007967"/>
    </source>
</evidence>
<dbReference type="STRING" id="479435.Kfla_4576"/>
<reference evidence="1 2" key="2">
    <citation type="journal article" date="2010" name="Stand. Genomic Sci.">
        <title>Complete genome sequence of Kribbella flavida type strain (IFO 14399).</title>
        <authorList>
            <person name="Pukall R."/>
            <person name="Lapidus A."/>
            <person name="Glavina Del Rio T."/>
            <person name="Copeland A."/>
            <person name="Tice H."/>
            <person name="Cheng J.-F."/>
            <person name="Lucas S."/>
            <person name="Chen F."/>
            <person name="Nolan M."/>
            <person name="LaButti K."/>
            <person name="Pati A."/>
            <person name="Ivanova N."/>
            <person name="Mavrommatis K."/>
            <person name="Mikhailova N."/>
            <person name="Pitluck S."/>
            <person name="Bruce D."/>
            <person name="Goodwin L."/>
            <person name="Land M."/>
            <person name="Hauser L."/>
            <person name="Chang Y.-J."/>
            <person name="Jeffries C.D."/>
            <person name="Chen A."/>
            <person name="Palaniappan K."/>
            <person name="Chain P."/>
            <person name="Rohde M."/>
            <person name="Goeker M."/>
            <person name="Bristow J."/>
            <person name="Eisen J.A."/>
            <person name="Markowitz V."/>
            <person name="Hugenholtz P."/>
            <person name="Kyrpides N.C."/>
            <person name="Klenk H.-P."/>
            <person name="Brettin T."/>
        </authorList>
    </citation>
    <scope>NUCLEOTIDE SEQUENCE [LARGE SCALE GENOMIC DNA]</scope>
    <source>
        <strain evidence="2">DSM 17836 / JCM 10339 / NBRC 14399</strain>
    </source>
</reference>
<dbReference type="EMBL" id="CP001736">
    <property type="protein sequence ID" value="ADB33594.1"/>
    <property type="molecule type" value="Genomic_DNA"/>
</dbReference>
<name>D2PXY8_KRIFD</name>
<sequence length="144" mass="15968">MGERAGRYSRGMAVGRGSAKSGLAKNLVKYGVRYGPMAFEAVKHGREPAQQAIQAALAKRSARKKAVEHTLTVRDGSLLKVIKDGQAVFFVFSGDAIVTTYPPVPQATYPELLRHSDLDRREQAADLAVERPKLIDRLPKRRRR</sequence>
<evidence type="ECO:0000313" key="1">
    <source>
        <dbReference type="EMBL" id="ADB33594.1"/>
    </source>
</evidence>
<keyword evidence="2" id="KW-1185">Reference proteome</keyword>
<accession>D2PXY8</accession>
<proteinExistence type="predicted"/>
<dbReference type="eggNOG" id="ENOG5033HS1">
    <property type="taxonomic scope" value="Bacteria"/>
</dbReference>
<dbReference type="Proteomes" id="UP000007967">
    <property type="component" value="Chromosome"/>
</dbReference>
<reference evidence="2" key="1">
    <citation type="submission" date="2009-09" db="EMBL/GenBank/DDBJ databases">
        <title>The complete genome of Kribbella flavida DSM 17836.</title>
        <authorList>
            <consortium name="US DOE Joint Genome Institute (JGI-PGF)"/>
            <person name="Lucas S."/>
            <person name="Copeland A."/>
            <person name="Lapidus A."/>
            <person name="Glavina del Rio T."/>
            <person name="Dalin E."/>
            <person name="Tice H."/>
            <person name="Bruce D."/>
            <person name="Goodwin L."/>
            <person name="Pitluck S."/>
            <person name="Kyrpides N."/>
            <person name="Mavromatis K."/>
            <person name="Ivanova N."/>
            <person name="Saunders E."/>
            <person name="Brettin T."/>
            <person name="Detter J.C."/>
            <person name="Han C."/>
            <person name="Larimer F."/>
            <person name="Land M."/>
            <person name="Hauser L."/>
            <person name="Markowitz V."/>
            <person name="Cheng J.-F."/>
            <person name="Hugenholtz P."/>
            <person name="Woyke T."/>
            <person name="Wu D."/>
            <person name="Pukall R."/>
            <person name="Klenk H.-P."/>
            <person name="Eisen J.A."/>
        </authorList>
    </citation>
    <scope>NUCLEOTIDE SEQUENCE [LARGE SCALE GENOMIC DNA]</scope>
    <source>
        <strain evidence="2">DSM 17836 / JCM 10339 / NBRC 14399</strain>
    </source>
</reference>